<dbReference type="Pfam" id="PF02386">
    <property type="entry name" value="TrkH"/>
    <property type="match status" value="1"/>
</dbReference>
<dbReference type="GO" id="GO:1990573">
    <property type="term" value="P:potassium ion import across plasma membrane"/>
    <property type="evidence" value="ECO:0007669"/>
    <property type="project" value="TreeGrafter"/>
</dbReference>
<evidence type="ECO:0000256" key="1">
    <source>
        <dbReference type="ARBA" id="ARBA00004141"/>
    </source>
</evidence>
<dbReference type="GO" id="GO:0030007">
    <property type="term" value="P:intracellular potassium ion homeostasis"/>
    <property type="evidence" value="ECO:0007669"/>
    <property type="project" value="UniProtKB-UniRule"/>
</dbReference>
<feature type="transmembrane region" description="Helical" evidence="10">
    <location>
        <begin position="453"/>
        <end position="477"/>
    </location>
</feature>
<keyword evidence="13" id="KW-1185">Reference proteome</keyword>
<feature type="transmembrane region" description="Helical" evidence="10">
    <location>
        <begin position="650"/>
        <end position="670"/>
    </location>
</feature>
<proteinExistence type="inferred from homology"/>
<dbReference type="InterPro" id="IPR004773">
    <property type="entry name" value="K/Na_transp_Trk1/HKT1"/>
</dbReference>
<comment type="similarity">
    <text evidence="2 10">Belongs to the TrkH potassium transport family.</text>
</comment>
<dbReference type="GO" id="GO:0140107">
    <property type="term" value="F:high-affinity potassium ion transmembrane transporter activity"/>
    <property type="evidence" value="ECO:0007669"/>
    <property type="project" value="TreeGrafter"/>
</dbReference>
<feature type="compositionally biased region" description="Polar residues" evidence="11">
    <location>
        <begin position="852"/>
        <end position="882"/>
    </location>
</feature>
<evidence type="ECO:0000256" key="8">
    <source>
        <dbReference type="ARBA" id="ARBA00023065"/>
    </source>
</evidence>
<evidence type="ECO:0000256" key="11">
    <source>
        <dbReference type="SAM" id="MobiDB-lite"/>
    </source>
</evidence>
<feature type="transmembrane region" description="Helical" evidence="10">
    <location>
        <begin position="524"/>
        <end position="550"/>
    </location>
</feature>
<evidence type="ECO:0000256" key="7">
    <source>
        <dbReference type="ARBA" id="ARBA00022989"/>
    </source>
</evidence>
<evidence type="ECO:0000313" key="12">
    <source>
        <dbReference type="EMBL" id="KAJ5323401.1"/>
    </source>
</evidence>
<organism evidence="12 13">
    <name type="scientific">Penicillium atrosanguineum</name>
    <dbReference type="NCBI Taxonomy" id="1132637"/>
    <lineage>
        <taxon>Eukaryota</taxon>
        <taxon>Fungi</taxon>
        <taxon>Dikarya</taxon>
        <taxon>Ascomycota</taxon>
        <taxon>Pezizomycotina</taxon>
        <taxon>Eurotiomycetes</taxon>
        <taxon>Eurotiomycetidae</taxon>
        <taxon>Eurotiales</taxon>
        <taxon>Aspergillaceae</taxon>
        <taxon>Penicillium</taxon>
    </lineage>
</organism>
<feature type="compositionally biased region" description="Basic and acidic residues" evidence="11">
    <location>
        <begin position="328"/>
        <end position="345"/>
    </location>
</feature>
<sequence length="882" mass="99517">MYVFPDLVANLKLNDDDRTEKFPLFEQSLPVTTLPRTVAPAWERRRRPSNTMYSAFLRRCSAFLRRANKFKQRIPLINQLHLNFIFLHYTYIITWALIGSVIVYPGNDIAYIDALFLSAGAATQSGLNTVNLNELRLYQQIVLYFITMFCTPILIHSALVFIRLYWFEKRFQHVVRDARALRTTRSRMDTTSRGKNSDEINRAELGVSGRPIVVLRDGSGHARGDRLPNPTMKSVDDVQSETETPGNDASGRSSSDDDRMERRFGLGSLKVPTQLNPEQHIAFLENQRKNKGALRIPSPREYDRGGVPETLDDGEDERHGPVQPSSPRSDRRRSSTHSDENDHVPPLEPPHITINEPEFPRTRTRGSTFPRLDTRPTVRDTKEVNETTGGLGNAGTRNTVRGIWRSLTQERDHTTQPYLSWNATVARNSNFVDLTEEQRDELGGIEYRALKTLAVVLISYYVGFHLVGILCLVPWIVSEDQPWGNVVKADGVGRPWWGIFTSASAFNDLGFTLTPDSMYSFQKAVFPLLIMSFLIIIGNTAFPCMLRLVIWTLSKFARQGTALWEELKFLLDHPRRCFTLLFPRNATWWLFAILVALNGIDVIFFIILDLNDSTVTALAPGIRVLDGFFQAASTRTAGFGIVSLSDLHPAIQVSYLIMMYISVFPIAISMRRTNVYEEKSLGIYGPGDEENADDEDDQTAPSYIGAHLRRQLSFDLWYVFLGLFVIAIAEGDRLEVTSDSSFQLFTVLFEVVSAYGTVGLSFGYTNVDTSFSGQFNVVSKLVIIAMQIRGRHRGLPYSLDRAVLLPSDALNKREAADVDRRMRRRASNLSGGESMGRPQSRSMSMGRDAGVTTGTEGYDWQTQQPQTNGDVVHRSSTMRSAR</sequence>
<keyword evidence="4 10" id="KW-0633">Potassium transport</keyword>
<dbReference type="InterPro" id="IPR051143">
    <property type="entry name" value="TrkH_K-transport"/>
</dbReference>
<feature type="transmembrane region" description="Helical" evidence="10">
    <location>
        <begin position="712"/>
        <end position="729"/>
    </location>
</feature>
<evidence type="ECO:0000256" key="3">
    <source>
        <dbReference type="ARBA" id="ARBA00022448"/>
    </source>
</evidence>
<dbReference type="AlphaFoldDB" id="A0A9W9HHP9"/>
<protein>
    <recommendedName>
        <fullName evidence="10">Potassium transport protein</fullName>
    </recommendedName>
</protein>
<feature type="transmembrane region" description="Helical" evidence="10">
    <location>
        <begin position="741"/>
        <end position="764"/>
    </location>
</feature>
<keyword evidence="3 10" id="KW-0813">Transport</keyword>
<feature type="region of interest" description="Disordered" evidence="11">
    <location>
        <begin position="290"/>
        <end position="374"/>
    </location>
</feature>
<dbReference type="PANTHER" id="PTHR31064:SF30">
    <property type="entry name" value="HIGH-AFFINITY POTASSIUM TRANSPORT PROTEIN-RELATED"/>
    <property type="match status" value="1"/>
</dbReference>
<feature type="compositionally biased region" description="Polar residues" evidence="11">
    <location>
        <begin position="827"/>
        <end position="843"/>
    </location>
</feature>
<dbReference type="InterPro" id="IPR015958">
    <property type="entry name" value="Trk1_fungi"/>
</dbReference>
<evidence type="ECO:0000256" key="2">
    <source>
        <dbReference type="ARBA" id="ARBA00009137"/>
    </source>
</evidence>
<reference evidence="12" key="1">
    <citation type="submission" date="2022-12" db="EMBL/GenBank/DDBJ databases">
        <authorList>
            <person name="Petersen C."/>
        </authorList>
    </citation>
    <scope>NUCLEOTIDE SEQUENCE</scope>
    <source>
        <strain evidence="12">IBT 21472</strain>
    </source>
</reference>
<feature type="transmembrane region" description="Helical" evidence="10">
    <location>
        <begin position="80"/>
        <end position="104"/>
    </location>
</feature>
<feature type="region of interest" description="Disordered" evidence="11">
    <location>
        <begin position="815"/>
        <end position="882"/>
    </location>
</feature>
<dbReference type="PIRSF" id="PIRSF002450">
    <property type="entry name" value="K+_transpter_TRK"/>
    <property type="match status" value="1"/>
</dbReference>
<evidence type="ECO:0000256" key="9">
    <source>
        <dbReference type="ARBA" id="ARBA00023136"/>
    </source>
</evidence>
<keyword evidence="5 10" id="KW-0812">Transmembrane</keyword>
<evidence type="ECO:0000256" key="5">
    <source>
        <dbReference type="ARBA" id="ARBA00022692"/>
    </source>
</evidence>
<keyword evidence="7 10" id="KW-1133">Transmembrane helix</keyword>
<evidence type="ECO:0000256" key="4">
    <source>
        <dbReference type="ARBA" id="ARBA00022538"/>
    </source>
</evidence>
<reference evidence="12" key="2">
    <citation type="journal article" date="2023" name="IMA Fungus">
        <title>Comparative genomic study of the Penicillium genus elucidates a diverse pangenome and 15 lateral gene transfer events.</title>
        <authorList>
            <person name="Petersen C."/>
            <person name="Sorensen T."/>
            <person name="Nielsen M.R."/>
            <person name="Sondergaard T.E."/>
            <person name="Sorensen J.L."/>
            <person name="Fitzpatrick D.A."/>
            <person name="Frisvad J.C."/>
            <person name="Nielsen K.L."/>
        </authorList>
    </citation>
    <scope>NUCLEOTIDE SEQUENCE</scope>
    <source>
        <strain evidence="12">IBT 21472</strain>
    </source>
</reference>
<feature type="region of interest" description="Disordered" evidence="11">
    <location>
        <begin position="218"/>
        <end position="260"/>
    </location>
</feature>
<keyword evidence="8 10" id="KW-0406">Ion transport</keyword>
<feature type="transmembrane region" description="Helical" evidence="10">
    <location>
        <begin position="141"/>
        <end position="166"/>
    </location>
</feature>
<dbReference type="PANTHER" id="PTHR31064">
    <property type="entry name" value="POTASSIUM TRANSPORT PROTEIN DDB_G0292412-RELATED"/>
    <property type="match status" value="1"/>
</dbReference>
<dbReference type="NCBIfam" id="TIGR00934">
    <property type="entry name" value="2a38euk"/>
    <property type="match status" value="1"/>
</dbReference>
<dbReference type="GO" id="GO:0005886">
    <property type="term" value="C:plasma membrane"/>
    <property type="evidence" value="ECO:0007669"/>
    <property type="project" value="InterPro"/>
</dbReference>
<keyword evidence="6 10" id="KW-0630">Potassium</keyword>
<dbReference type="InterPro" id="IPR003445">
    <property type="entry name" value="Cat_transpt"/>
</dbReference>
<evidence type="ECO:0000256" key="10">
    <source>
        <dbReference type="PIRNR" id="PIRNR002450"/>
    </source>
</evidence>
<evidence type="ECO:0000313" key="13">
    <source>
        <dbReference type="Proteomes" id="UP001147746"/>
    </source>
</evidence>
<dbReference type="Proteomes" id="UP001147746">
    <property type="component" value="Unassembled WGS sequence"/>
</dbReference>
<keyword evidence="9 10" id="KW-0472">Membrane</keyword>
<gene>
    <name evidence="12" type="ORF">N7476_002001</name>
</gene>
<dbReference type="EMBL" id="JAPZBO010000002">
    <property type="protein sequence ID" value="KAJ5323401.1"/>
    <property type="molecule type" value="Genomic_DNA"/>
</dbReference>
<accession>A0A9W9HHP9</accession>
<comment type="caution">
    <text evidence="12">The sequence shown here is derived from an EMBL/GenBank/DDBJ whole genome shotgun (WGS) entry which is preliminary data.</text>
</comment>
<evidence type="ECO:0000256" key="6">
    <source>
        <dbReference type="ARBA" id="ARBA00022958"/>
    </source>
</evidence>
<feature type="transmembrane region" description="Helical" evidence="10">
    <location>
        <begin position="586"/>
        <end position="608"/>
    </location>
</feature>
<dbReference type="OrthoDB" id="9999863at2759"/>
<comment type="subcellular location">
    <subcellularLocation>
        <location evidence="1">Membrane</location>
        <topology evidence="1">Multi-pass membrane protein</topology>
    </subcellularLocation>
</comment>
<name>A0A9W9HHP9_9EURO</name>